<feature type="compositionally biased region" description="Low complexity" evidence="1">
    <location>
        <begin position="203"/>
        <end position="212"/>
    </location>
</feature>
<dbReference type="InterPro" id="IPR036291">
    <property type="entry name" value="NAD(P)-bd_dom_sf"/>
</dbReference>
<dbReference type="Proteomes" id="UP000641803">
    <property type="component" value="Unassembled WGS sequence"/>
</dbReference>
<evidence type="ECO:0000259" key="2">
    <source>
        <dbReference type="Pfam" id="PF03435"/>
    </source>
</evidence>
<reference evidence="3 4" key="1">
    <citation type="submission" date="2020-08" db="EMBL/GenBank/DDBJ databases">
        <title>A Genomic Blueprint of the Chicken Gut Microbiome.</title>
        <authorList>
            <person name="Gilroy R."/>
            <person name="Ravi A."/>
            <person name="Getino M."/>
            <person name="Pursley I."/>
            <person name="Horton D.L."/>
            <person name="Alikhan N.-F."/>
            <person name="Baker D."/>
            <person name="Gharbi K."/>
            <person name="Hall N."/>
            <person name="Watson M."/>
            <person name="Adriaenssens E.M."/>
            <person name="Foster-Nyarko E."/>
            <person name="Jarju S."/>
            <person name="Secka A."/>
            <person name="Antonio M."/>
            <person name="Oren A."/>
            <person name="Chaudhuri R."/>
            <person name="La Ragione R.M."/>
            <person name="Hildebrand F."/>
            <person name="Pallen M.J."/>
        </authorList>
    </citation>
    <scope>NUCLEOTIDE SEQUENCE [LARGE SCALE GENOMIC DNA]</scope>
    <source>
        <strain evidence="3 4">Sa4CUA1</strain>
    </source>
</reference>
<gene>
    <name evidence="3" type="ORF">H9652_18570</name>
</gene>
<dbReference type="EMBL" id="JACSQQ010000052">
    <property type="protein sequence ID" value="MBD7952406.1"/>
    <property type="molecule type" value="Genomic_DNA"/>
</dbReference>
<feature type="domain" description="Saccharopine dehydrogenase NADP binding" evidence="2">
    <location>
        <begin position="9"/>
        <end position="127"/>
    </location>
</feature>
<accession>A0ABR8RX93</accession>
<name>A0ABR8RX93_9CELL</name>
<dbReference type="RefSeq" id="WP_191798181.1">
    <property type="nucleotide sequence ID" value="NZ_JACSQQ010000052.1"/>
</dbReference>
<feature type="region of interest" description="Disordered" evidence="1">
    <location>
        <begin position="177"/>
        <end position="212"/>
    </location>
</feature>
<comment type="caution">
    <text evidence="3">The sequence shown here is derived from an EMBL/GenBank/DDBJ whole genome shotgun (WGS) entry which is preliminary data.</text>
</comment>
<feature type="region of interest" description="Disordered" evidence="1">
    <location>
        <begin position="384"/>
        <end position="428"/>
    </location>
</feature>
<sequence>MTLVNSPAVLVVGGYGAVGSVVCERLAEAVPGRVVPAGRNLDAAQALARRIGSARAERVDLADPATLDAALDGVGLVVLAVEPGDDRVARACLGRGVSLVDVSASRSQLEATEALDEAARDAGAAAVLSVGVAPGLTNLLARRAHDLVGGAQEIDLAVLLGGGEAHGADAIRWTVDGLVGPRTGEPDTPGAPGGPSREGTSRGGARAPDGGARQVLLPGFGRRTVHPFDFSDQHALRRTLDVPRVTTRFALDSRALTAVLFGARRARLLRALRSERGRRLLAAVFGAVHVGGARFALAATARDGEREAQVSLVAHGQGRVTGLVAAEVALAVLAGQGPPGVRHVEQVDSLADLPERLAAAGGEVGLELFVDGVAQSPAVVPLSREVHSASQSSHEGPGVRSAESGAAASAVEGAGAAACASPASTRPR</sequence>
<evidence type="ECO:0000313" key="3">
    <source>
        <dbReference type="EMBL" id="MBD7952406.1"/>
    </source>
</evidence>
<evidence type="ECO:0000256" key="1">
    <source>
        <dbReference type="SAM" id="MobiDB-lite"/>
    </source>
</evidence>
<feature type="compositionally biased region" description="Low complexity" evidence="1">
    <location>
        <begin position="401"/>
        <end position="428"/>
    </location>
</feature>
<dbReference type="Pfam" id="PF03435">
    <property type="entry name" value="Sacchrp_dh_NADP"/>
    <property type="match status" value="1"/>
</dbReference>
<proteinExistence type="predicted"/>
<organism evidence="3 4">
    <name type="scientific">Oerskovia rustica</name>
    <dbReference type="NCBI Taxonomy" id="2762237"/>
    <lineage>
        <taxon>Bacteria</taxon>
        <taxon>Bacillati</taxon>
        <taxon>Actinomycetota</taxon>
        <taxon>Actinomycetes</taxon>
        <taxon>Micrococcales</taxon>
        <taxon>Cellulomonadaceae</taxon>
        <taxon>Oerskovia</taxon>
    </lineage>
</organism>
<dbReference type="InterPro" id="IPR005097">
    <property type="entry name" value="Sacchrp_dh_NADP-bd"/>
</dbReference>
<protein>
    <submittedName>
        <fullName evidence="3">Saccharopine dehydrogenase NADP-binding domain-containing protein</fullName>
    </submittedName>
</protein>
<dbReference type="PANTHER" id="PTHR43796:SF2">
    <property type="entry name" value="CARBOXYNORSPERMIDINE SYNTHASE"/>
    <property type="match status" value="1"/>
</dbReference>
<dbReference type="SUPFAM" id="SSF51735">
    <property type="entry name" value="NAD(P)-binding Rossmann-fold domains"/>
    <property type="match status" value="1"/>
</dbReference>
<keyword evidence="4" id="KW-1185">Reference proteome</keyword>
<evidence type="ECO:0000313" key="4">
    <source>
        <dbReference type="Proteomes" id="UP000641803"/>
    </source>
</evidence>
<dbReference type="Gene3D" id="3.40.50.720">
    <property type="entry name" value="NAD(P)-binding Rossmann-like Domain"/>
    <property type="match status" value="1"/>
</dbReference>
<dbReference type="PANTHER" id="PTHR43796">
    <property type="entry name" value="CARBOXYNORSPERMIDINE SYNTHASE"/>
    <property type="match status" value="1"/>
</dbReference>